<dbReference type="RefSeq" id="WP_221859521.1">
    <property type="nucleotide sequence ID" value="NZ_JAIKTU010000003.1"/>
</dbReference>
<dbReference type="PROSITE" id="PS00365">
    <property type="entry name" value="NIR_SIR"/>
    <property type="match status" value="1"/>
</dbReference>
<dbReference type="SUPFAM" id="SSF55124">
    <property type="entry name" value="Nitrite/Sulfite reductase N-terminal domain-like"/>
    <property type="match status" value="2"/>
</dbReference>
<sequence>MNKLNKELNKILKEEIITFRENGHKFLNKEINVAQFKGMSGGMGVYAHRGGQEFMIRLKTPSGRATKEELAKIYEWASRYNLEWIHPTTREAIQLHGLGIDDVCDLMEEAMDYGIYTRGSGGNFPRNVAISPLSGVEKGEAFDVTPYAEAVNEYIMQRVYTYKLPRKIKIAMANNLADAPHCTATDLGFLAVKENGENMFKVYLGGGLGRNPRLSVEYDELIKPEDVIYHVQAMVDLFMAEGDYSNKNKARIRYIVERMGEEEFVKCYKKHLAEQFENKDLKIDVKEYEITKKGCKSDAKHSRLVEQKQDGLYSVYFHPFGGKLNMSDLKDIIDVTKDMEAVDFRFTMEEGMYIRNLNGKEAEKMLELTQGRGGEIKVMQSVSCIGVPICQMGLANSQGLLKSILDKLSNENVEKDLLPVIHISGCSNSCGVHEIGELGFTGKSKRVDDAPRKCFELHVGGNFAIREAKLGEVYGDILDEEVPNFVYDLYTALEKDNAKFNDWYIENKEEFRNIVNKYLV</sequence>
<dbReference type="PANTHER" id="PTHR32439:SF9">
    <property type="entry name" value="BLR3264 PROTEIN"/>
    <property type="match status" value="1"/>
</dbReference>
<dbReference type="Pfam" id="PF03460">
    <property type="entry name" value="NIR_SIR_ferr"/>
    <property type="match status" value="2"/>
</dbReference>
<dbReference type="InterPro" id="IPR005117">
    <property type="entry name" value="NiRdtase/SiRdtase_haem-b_fer"/>
</dbReference>
<comment type="caution">
    <text evidence="9">The sequence shown here is derived from an EMBL/GenBank/DDBJ whole genome shotgun (WGS) entry which is preliminary data.</text>
</comment>
<proteinExistence type="predicted"/>
<keyword evidence="6" id="KW-0411">Iron-sulfur</keyword>
<keyword evidence="1" id="KW-0004">4Fe-4S</keyword>
<evidence type="ECO:0000313" key="10">
    <source>
        <dbReference type="Proteomes" id="UP001299068"/>
    </source>
</evidence>
<organism evidence="9 10">
    <name type="scientific">Clostridium sardiniense</name>
    <name type="common">Clostridium absonum</name>
    <dbReference type="NCBI Taxonomy" id="29369"/>
    <lineage>
        <taxon>Bacteria</taxon>
        <taxon>Bacillati</taxon>
        <taxon>Bacillota</taxon>
        <taxon>Clostridia</taxon>
        <taxon>Eubacteriales</taxon>
        <taxon>Clostridiaceae</taxon>
        <taxon>Clostridium</taxon>
    </lineage>
</organism>
<keyword evidence="3" id="KW-0479">Metal-binding</keyword>
<evidence type="ECO:0000313" key="9">
    <source>
        <dbReference type="EMBL" id="MBY0754691.1"/>
    </source>
</evidence>
<feature type="domain" description="Nitrite/Sulfite reductase ferredoxin-like" evidence="8">
    <location>
        <begin position="48"/>
        <end position="110"/>
    </location>
</feature>
<dbReference type="EMBL" id="JAIKTU010000003">
    <property type="protein sequence ID" value="MBY0754691.1"/>
    <property type="molecule type" value="Genomic_DNA"/>
</dbReference>
<dbReference type="PANTHER" id="PTHR32439">
    <property type="entry name" value="FERREDOXIN--NITRITE REDUCTASE, CHLOROPLASTIC"/>
    <property type="match status" value="1"/>
</dbReference>
<dbReference type="Pfam" id="PF01077">
    <property type="entry name" value="NIR_SIR"/>
    <property type="match status" value="1"/>
</dbReference>
<dbReference type="InterPro" id="IPR006067">
    <property type="entry name" value="NO2/SO3_Rdtase_4Fe4S_dom"/>
</dbReference>
<keyword evidence="10" id="KW-1185">Reference proteome</keyword>
<dbReference type="InterPro" id="IPR036136">
    <property type="entry name" value="Nit/Sulf_reduc_fer-like_dom_sf"/>
</dbReference>
<evidence type="ECO:0000259" key="7">
    <source>
        <dbReference type="Pfam" id="PF01077"/>
    </source>
</evidence>
<gene>
    <name evidence="9" type="ORF">K5V21_04390</name>
</gene>
<dbReference type="InterPro" id="IPR006066">
    <property type="entry name" value="NO2/SO3_Rdtase_FeS/sirohaem_BS"/>
</dbReference>
<keyword evidence="2" id="KW-0349">Heme</keyword>
<dbReference type="InterPro" id="IPR051329">
    <property type="entry name" value="NIR_SIR_4Fe-4S"/>
</dbReference>
<reference evidence="9 10" key="1">
    <citation type="journal article" date="2021" name="Cell Host Microbe">
        <title>in vivo commensal control of Clostridioides difficile virulence.</title>
        <authorList>
            <person name="Girinathan B.P."/>
            <person name="Dibenedetto N."/>
            <person name="Worley J.N."/>
            <person name="Peltier J."/>
            <person name="Arrieta-Ortiz M.L."/>
            <person name="Rupa Christinal Immanuel S."/>
            <person name="Lavin R."/>
            <person name="Delaney M.L."/>
            <person name="Cummins C."/>
            <person name="Hoffmann M."/>
            <person name="Luo Y."/>
            <person name="Gonzalez-Escalona N."/>
            <person name="Allard M."/>
            <person name="Onderdonk A.B."/>
            <person name="Gerber G.K."/>
            <person name="Sonenshein A.L."/>
            <person name="Baliga N."/>
            <person name="Dupuy B."/>
            <person name="Bry L."/>
        </authorList>
    </citation>
    <scope>NUCLEOTIDE SEQUENCE [LARGE SCALE GENOMIC DNA]</scope>
    <source>
        <strain evidence="9 10">DSM 599</strain>
    </source>
</reference>
<dbReference type="InterPro" id="IPR045854">
    <property type="entry name" value="NO2/SO3_Rdtase_4Fe4S_sf"/>
</dbReference>
<keyword evidence="4" id="KW-0560">Oxidoreductase</keyword>
<evidence type="ECO:0000256" key="5">
    <source>
        <dbReference type="ARBA" id="ARBA00023004"/>
    </source>
</evidence>
<accession>A0ABS7KV63</accession>
<evidence type="ECO:0000259" key="8">
    <source>
        <dbReference type="Pfam" id="PF03460"/>
    </source>
</evidence>
<feature type="domain" description="Nitrite/sulphite reductase 4Fe-4S" evidence="7">
    <location>
        <begin position="122"/>
        <end position="275"/>
    </location>
</feature>
<evidence type="ECO:0000256" key="2">
    <source>
        <dbReference type="ARBA" id="ARBA00022617"/>
    </source>
</evidence>
<dbReference type="PRINTS" id="PR00397">
    <property type="entry name" value="SIROHAEM"/>
</dbReference>
<feature type="domain" description="Nitrite/Sulfite reductase ferredoxin-like" evidence="8">
    <location>
        <begin position="306"/>
        <end position="368"/>
    </location>
</feature>
<keyword evidence="5" id="KW-0408">Iron</keyword>
<dbReference type="Gene3D" id="3.30.413.10">
    <property type="entry name" value="Sulfite Reductase Hemoprotein, domain 1"/>
    <property type="match status" value="2"/>
</dbReference>
<evidence type="ECO:0000256" key="6">
    <source>
        <dbReference type="ARBA" id="ARBA00023014"/>
    </source>
</evidence>
<protein>
    <submittedName>
        <fullName evidence="9">Nitrite/sulfite reductase</fullName>
    </submittedName>
</protein>
<dbReference type="Gene3D" id="3.90.480.10">
    <property type="entry name" value="Sulfite Reductase Hemoprotein,Domain 2"/>
    <property type="match status" value="1"/>
</dbReference>
<dbReference type="Proteomes" id="UP001299068">
    <property type="component" value="Unassembled WGS sequence"/>
</dbReference>
<evidence type="ECO:0000256" key="3">
    <source>
        <dbReference type="ARBA" id="ARBA00022723"/>
    </source>
</evidence>
<evidence type="ECO:0000256" key="4">
    <source>
        <dbReference type="ARBA" id="ARBA00023002"/>
    </source>
</evidence>
<dbReference type="SUPFAM" id="SSF56014">
    <property type="entry name" value="Nitrite and sulphite reductase 4Fe-4S domain-like"/>
    <property type="match status" value="2"/>
</dbReference>
<evidence type="ECO:0000256" key="1">
    <source>
        <dbReference type="ARBA" id="ARBA00022485"/>
    </source>
</evidence>
<name>A0ABS7KV63_CLOSR</name>